<dbReference type="PANTHER" id="PTHR43794:SF11">
    <property type="entry name" value="AMIDOHYDROLASE-RELATED DOMAIN-CONTAINING PROTEIN"/>
    <property type="match status" value="1"/>
</dbReference>
<evidence type="ECO:0000259" key="2">
    <source>
        <dbReference type="Pfam" id="PF01979"/>
    </source>
</evidence>
<dbReference type="Gene3D" id="3.20.20.140">
    <property type="entry name" value="Metal-dependent hydrolases"/>
    <property type="match status" value="1"/>
</dbReference>
<dbReference type="SUPFAM" id="SSF51556">
    <property type="entry name" value="Metallo-dependent hydrolases"/>
    <property type="match status" value="1"/>
</dbReference>
<reference evidence="3 4" key="1">
    <citation type="submission" date="2014-11" db="EMBL/GenBank/DDBJ databases">
        <title>Genome sequence of Flavihumibacter solisilvae 3-3.</title>
        <authorList>
            <person name="Zhou G."/>
            <person name="Li M."/>
            <person name="Wang G."/>
        </authorList>
    </citation>
    <scope>NUCLEOTIDE SEQUENCE [LARGE SCALE GENOMIC DNA]</scope>
    <source>
        <strain evidence="3 4">3-3</strain>
    </source>
</reference>
<feature type="domain" description="Amidohydrolase-related" evidence="2">
    <location>
        <begin position="41"/>
        <end position="358"/>
    </location>
</feature>
<dbReference type="InterPro" id="IPR050287">
    <property type="entry name" value="MTA/SAH_deaminase"/>
</dbReference>
<dbReference type="GO" id="GO:0016787">
    <property type="term" value="F:hydrolase activity"/>
    <property type="evidence" value="ECO:0007669"/>
    <property type="project" value="UniProtKB-KW"/>
</dbReference>
<sequence length="369" mass="39832">MFTGTGFAPDDSVLVTDEGGKVEGIVPEADAGSDIQFVEGIISPGFVNCHCHLELSHLKAVIPEGTGMVPFLMDVMQRRGEGAERIQDAITHAEHQMWATGIVAVGDICNTTDTLTKKRKPLLFYHNFVEVSGFVEAGAAGRFSIAESVARQMADTGPTTIVPHAPYSVSPALFNYISASTPELPITMHNQESKDENDFFLTGDSGFRKLFESLGVNLDFFIPPGVSSIRAVLPHLRTNGILILVHNVVTSAEDIAQIKQHNSDTYFCLCPNANRHINDSMPPVDLLINNGCKIVLGTDSLASNSQLSILEEIKTLQSAYPSLPIEQLLTWATSEGANALGISDRFGSFAPGKTPGIIQINNGQSIRRL</sequence>
<evidence type="ECO:0000313" key="3">
    <source>
        <dbReference type="EMBL" id="KIC96188.1"/>
    </source>
</evidence>
<organism evidence="3 4">
    <name type="scientific">Flavihumibacter solisilvae</name>
    <dbReference type="NCBI Taxonomy" id="1349421"/>
    <lineage>
        <taxon>Bacteria</taxon>
        <taxon>Pseudomonadati</taxon>
        <taxon>Bacteroidota</taxon>
        <taxon>Chitinophagia</taxon>
        <taxon>Chitinophagales</taxon>
        <taxon>Chitinophagaceae</taxon>
        <taxon>Flavihumibacter</taxon>
    </lineage>
</organism>
<dbReference type="Proteomes" id="UP000031408">
    <property type="component" value="Unassembled WGS sequence"/>
</dbReference>
<gene>
    <name evidence="3" type="ORF">OI18_02675</name>
</gene>
<evidence type="ECO:0000313" key="4">
    <source>
        <dbReference type="Proteomes" id="UP000031408"/>
    </source>
</evidence>
<proteinExistence type="predicted"/>
<accession>A0A0C1LLG2</accession>
<protein>
    <recommendedName>
        <fullName evidence="2">Amidohydrolase-related domain-containing protein</fullName>
    </recommendedName>
</protein>
<dbReference type="InterPro" id="IPR006680">
    <property type="entry name" value="Amidohydro-rel"/>
</dbReference>
<name>A0A0C1LLG2_9BACT</name>
<dbReference type="STRING" id="1349421.OI18_02675"/>
<keyword evidence="4" id="KW-1185">Reference proteome</keyword>
<dbReference type="InterPro" id="IPR032466">
    <property type="entry name" value="Metal_Hydrolase"/>
</dbReference>
<dbReference type="AlphaFoldDB" id="A0A0C1LLG2"/>
<evidence type="ECO:0000256" key="1">
    <source>
        <dbReference type="ARBA" id="ARBA00022801"/>
    </source>
</evidence>
<comment type="caution">
    <text evidence="3">The sequence shown here is derived from an EMBL/GenBank/DDBJ whole genome shotgun (WGS) entry which is preliminary data.</text>
</comment>
<dbReference type="PANTHER" id="PTHR43794">
    <property type="entry name" value="AMINOHYDROLASE SSNA-RELATED"/>
    <property type="match status" value="1"/>
</dbReference>
<dbReference type="Pfam" id="PF01979">
    <property type="entry name" value="Amidohydro_1"/>
    <property type="match status" value="1"/>
</dbReference>
<dbReference type="EMBL" id="JSVC01000002">
    <property type="protein sequence ID" value="KIC96188.1"/>
    <property type="molecule type" value="Genomic_DNA"/>
</dbReference>
<keyword evidence="1" id="KW-0378">Hydrolase</keyword>